<dbReference type="CDD" id="cd02042">
    <property type="entry name" value="ParAB_family"/>
    <property type="match status" value="1"/>
</dbReference>
<dbReference type="Proteomes" id="UP000000529">
    <property type="component" value="Chromosome"/>
</dbReference>
<dbReference type="Pfam" id="PF13614">
    <property type="entry name" value="AAA_31"/>
    <property type="match status" value="1"/>
</dbReference>
<comment type="similarity">
    <text evidence="1">Belongs to the ParA family.</text>
</comment>
<dbReference type="OrthoDB" id="9815116at2"/>
<dbReference type="InterPro" id="IPR050678">
    <property type="entry name" value="DNA_Partitioning_ATPase"/>
</dbReference>
<name>A0A2P9H9U6_PARUW</name>
<dbReference type="AlphaFoldDB" id="A0A2P9H9U6"/>
<keyword evidence="4" id="KW-1185">Reference proteome</keyword>
<reference evidence="3 4" key="1">
    <citation type="journal article" date="2004" name="Science">
        <title>Illuminating the evolutionary history of chlamydiae.</title>
        <authorList>
            <person name="Horn M."/>
            <person name="Collingro A."/>
            <person name="Schmitz-Esser S."/>
            <person name="Beier C.L."/>
            <person name="Purkhold U."/>
            <person name="Fartmann B."/>
            <person name="Brandt P."/>
            <person name="Nyakatura G.J."/>
            <person name="Droege M."/>
            <person name="Frishman D."/>
            <person name="Rattei T."/>
            <person name="Mewes H."/>
            <person name="Wagner M."/>
        </authorList>
    </citation>
    <scope>NUCLEOTIDE SEQUENCE [LARGE SCALE GENOMIC DNA]</scope>
    <source>
        <strain evidence="3 4">UWE25</strain>
    </source>
</reference>
<dbReference type="InterPro" id="IPR025669">
    <property type="entry name" value="AAA_dom"/>
</dbReference>
<evidence type="ECO:0000313" key="4">
    <source>
        <dbReference type="Proteomes" id="UP000000529"/>
    </source>
</evidence>
<evidence type="ECO:0000256" key="1">
    <source>
        <dbReference type="ARBA" id="ARBA00006976"/>
    </source>
</evidence>
<organism evidence="3 4">
    <name type="scientific">Protochlamydia amoebophila (strain UWE25)</name>
    <dbReference type="NCBI Taxonomy" id="264201"/>
    <lineage>
        <taxon>Bacteria</taxon>
        <taxon>Pseudomonadati</taxon>
        <taxon>Chlamydiota</taxon>
        <taxon>Chlamydiia</taxon>
        <taxon>Parachlamydiales</taxon>
        <taxon>Parachlamydiaceae</taxon>
        <taxon>Candidatus Protochlamydia</taxon>
    </lineage>
</organism>
<evidence type="ECO:0000259" key="2">
    <source>
        <dbReference type="Pfam" id="PF13614"/>
    </source>
</evidence>
<evidence type="ECO:0000313" key="3">
    <source>
        <dbReference type="EMBL" id="SPJ31761.1"/>
    </source>
</evidence>
<accession>A0A2P9H9U6</accession>
<sequence length="203" mass="23000">MKVFSLAILNDKISLKDIIKPTLVDNLQIAPSGEPMIDLDLKLHSCPIRREYKLKVALKNDLISEYDFILIDNPPHISFTTVNSLIASNYYLVPVSAEYLPLVGIRHLIKTIELIKPSNPSISNLGSLLTMVNRRESISSDVENILRDTFPGDMFENVIRVNTKLKACPQKRQTIFQAENSKGKGHFDYLNATKELLHRLEKA</sequence>
<feature type="domain" description="AAA" evidence="2">
    <location>
        <begin position="8"/>
        <end position="120"/>
    </location>
</feature>
<gene>
    <name evidence="3" type="ORF">PC_RS04975</name>
</gene>
<dbReference type="PANTHER" id="PTHR13696:SF52">
    <property type="entry name" value="PARA FAMILY PROTEIN CT_582"/>
    <property type="match status" value="1"/>
</dbReference>
<dbReference type="InterPro" id="IPR027417">
    <property type="entry name" value="P-loop_NTPase"/>
</dbReference>
<dbReference type="KEGG" id="pcu:PC_RS04975"/>
<dbReference type="STRING" id="264201.pc1035"/>
<dbReference type="Gene3D" id="3.40.50.300">
    <property type="entry name" value="P-loop containing nucleotide triphosphate hydrolases"/>
    <property type="match status" value="1"/>
</dbReference>
<dbReference type="SUPFAM" id="SSF52540">
    <property type="entry name" value="P-loop containing nucleoside triphosphate hydrolases"/>
    <property type="match status" value="1"/>
</dbReference>
<dbReference type="PANTHER" id="PTHR13696">
    <property type="entry name" value="P-LOOP CONTAINING NUCLEOSIDE TRIPHOSPHATE HYDROLASE"/>
    <property type="match status" value="1"/>
</dbReference>
<proteinExistence type="inferred from homology"/>
<dbReference type="EMBL" id="BX908798">
    <property type="protein sequence ID" value="SPJ31761.1"/>
    <property type="molecule type" value="Genomic_DNA"/>
</dbReference>
<protein>
    <recommendedName>
        <fullName evidence="2">AAA domain-containing protein</fullName>
    </recommendedName>
</protein>